<protein>
    <submittedName>
        <fullName evidence="2">Circadian clock KaiB family protein</fullName>
    </submittedName>
</protein>
<accession>A0ABY5ASG0</accession>
<name>A0ABY5ASG0_9CYAN</name>
<dbReference type="Proteomes" id="UP001056708">
    <property type="component" value="Chromosome"/>
</dbReference>
<dbReference type="EMBL" id="CP098611">
    <property type="protein sequence ID" value="USR91846.1"/>
    <property type="molecule type" value="Genomic_DNA"/>
</dbReference>
<keyword evidence="3" id="KW-1185">Reference proteome</keyword>
<dbReference type="SMART" id="SM01248">
    <property type="entry name" value="KaiB"/>
    <property type="match status" value="1"/>
</dbReference>
<dbReference type="InterPro" id="IPR036249">
    <property type="entry name" value="Thioredoxin-like_sf"/>
</dbReference>
<evidence type="ECO:0000313" key="2">
    <source>
        <dbReference type="EMBL" id="USR91846.1"/>
    </source>
</evidence>
<dbReference type="CDD" id="cd02978">
    <property type="entry name" value="KaiB_like"/>
    <property type="match status" value="1"/>
</dbReference>
<gene>
    <name evidence="2" type="ORF">NEA10_03715</name>
</gene>
<reference evidence="2" key="1">
    <citation type="submission" date="2022-06" db="EMBL/GenBank/DDBJ databases">
        <title>Genome sequence of Phormidium yuhuli AB48 isolated from an industrial photobioreactor environment.</title>
        <authorList>
            <person name="Qiu Y."/>
            <person name="Noonan A.J.C."/>
            <person name="Dofher K."/>
            <person name="Koch M."/>
            <person name="Kieft B."/>
            <person name="Lin X."/>
            <person name="Ziels R.M."/>
            <person name="Hallam S.J."/>
        </authorList>
    </citation>
    <scope>NUCLEOTIDE SEQUENCE</scope>
    <source>
        <strain evidence="2">AB48</strain>
    </source>
</reference>
<dbReference type="Gene3D" id="3.40.30.10">
    <property type="entry name" value="Glutaredoxin"/>
    <property type="match status" value="1"/>
</dbReference>
<evidence type="ECO:0000259" key="1">
    <source>
        <dbReference type="SMART" id="SM01248"/>
    </source>
</evidence>
<proteinExistence type="predicted"/>
<dbReference type="InterPro" id="IPR011649">
    <property type="entry name" value="KaiB_domain"/>
</dbReference>
<evidence type="ECO:0000313" key="3">
    <source>
        <dbReference type="Proteomes" id="UP001056708"/>
    </source>
</evidence>
<dbReference type="PANTHER" id="PTHR41709:SF2">
    <property type="entry name" value="CIRCADIAN CLOCK PROTEIN KAIB2"/>
    <property type="match status" value="1"/>
</dbReference>
<dbReference type="Pfam" id="PF07689">
    <property type="entry name" value="KaiB"/>
    <property type="match status" value="1"/>
</dbReference>
<dbReference type="InterPro" id="IPR039022">
    <property type="entry name" value="KaiB-like"/>
</dbReference>
<dbReference type="PANTHER" id="PTHR41709">
    <property type="entry name" value="KAIB-LIKE PROTEIN 1"/>
    <property type="match status" value="1"/>
</dbReference>
<sequence>METAEPFKGLALFTPGGDVVYAIEPHHRDRWHLQLCVAVQEVLGLPEPPHFLVPCYSATVDRYLNPQSQRLETIAEAMLAIWRYRGLLNQLFELESVSWELKPSSPELCNPLALESYRQQYPELWQNHDLVLQVGHHSHDATLLDPSDANTSGYVFRLFIRGDSSNTEETLLRLHETLDRTLGHPYTLKVIDVLKHPQQTELDRVSATPTLIRIWPQPIRRIVGEMDDLDVIFKLINS</sequence>
<organism evidence="2 3">
    <name type="scientific">Phormidium yuhuli AB48</name>
    <dbReference type="NCBI Taxonomy" id="2940671"/>
    <lineage>
        <taxon>Bacteria</taxon>
        <taxon>Bacillati</taxon>
        <taxon>Cyanobacteriota</taxon>
        <taxon>Cyanophyceae</taxon>
        <taxon>Oscillatoriophycideae</taxon>
        <taxon>Oscillatoriales</taxon>
        <taxon>Oscillatoriaceae</taxon>
        <taxon>Phormidium</taxon>
        <taxon>Phormidium yuhuli</taxon>
    </lineage>
</organism>
<dbReference type="RefSeq" id="WP_252663875.1">
    <property type="nucleotide sequence ID" value="NZ_CP098611.1"/>
</dbReference>
<feature type="domain" description="KaiB" evidence="1">
    <location>
        <begin position="157"/>
        <end position="238"/>
    </location>
</feature>
<dbReference type="SUPFAM" id="SSF52833">
    <property type="entry name" value="Thioredoxin-like"/>
    <property type="match status" value="1"/>
</dbReference>